<evidence type="ECO:0000259" key="3">
    <source>
        <dbReference type="Pfam" id="PF24691"/>
    </source>
</evidence>
<dbReference type="RefSeq" id="WP_004622597.1">
    <property type="nucleotide sequence ID" value="NZ_ACXX02000022.1"/>
</dbReference>
<accession>F1TIQ2</accession>
<dbReference type="NCBIfam" id="TIGR01643">
    <property type="entry name" value="YD_repeat_2x"/>
    <property type="match status" value="1"/>
</dbReference>
<dbReference type="Pfam" id="PF25023">
    <property type="entry name" value="TEN_YD-shell"/>
    <property type="match status" value="1"/>
</dbReference>
<comment type="caution">
    <text evidence="5">The sequence shown here is derived from an EMBL/GenBank/DDBJ whole genome shotgun (WGS) entry which is preliminary data.</text>
</comment>
<feature type="domain" description="TreTu toxin C-terminal" evidence="3">
    <location>
        <begin position="720"/>
        <end position="812"/>
    </location>
</feature>
<reference evidence="5" key="1">
    <citation type="submission" date="2009-07" db="EMBL/GenBank/DDBJ databases">
        <authorList>
            <consortium name="US DOE Joint Genome Institute (JGI-PGF)"/>
            <person name="Lucas S."/>
            <person name="Copeland A."/>
            <person name="Lapidus A."/>
            <person name="Glavina del Rio T."/>
            <person name="Tice H."/>
            <person name="Bruce D."/>
            <person name="Goodwin L."/>
            <person name="Pitluck S."/>
            <person name="Larimer F."/>
            <person name="Land M.L."/>
            <person name="Mouttaki H."/>
            <person name="He Z."/>
            <person name="Zhou J."/>
            <person name="Hemme C.L."/>
        </authorList>
    </citation>
    <scope>NUCLEOTIDE SEQUENCE</scope>
    <source>
        <strain evidence="5">DSM 2782</strain>
    </source>
</reference>
<evidence type="ECO:0000313" key="6">
    <source>
        <dbReference type="Proteomes" id="UP000003860"/>
    </source>
</evidence>
<feature type="region of interest" description="Disordered" evidence="2">
    <location>
        <begin position="563"/>
        <end position="590"/>
    </location>
</feature>
<dbReference type="PANTHER" id="PTHR32305">
    <property type="match status" value="1"/>
</dbReference>
<organism evidence="5 6">
    <name type="scientific">Ruminiclostridium papyrosolvens DSM 2782</name>
    <dbReference type="NCBI Taxonomy" id="588581"/>
    <lineage>
        <taxon>Bacteria</taxon>
        <taxon>Bacillati</taxon>
        <taxon>Bacillota</taxon>
        <taxon>Clostridia</taxon>
        <taxon>Eubacteriales</taxon>
        <taxon>Oscillospiraceae</taxon>
        <taxon>Ruminiclostridium</taxon>
    </lineage>
</organism>
<dbReference type="InterPro" id="IPR022385">
    <property type="entry name" value="Rhs_assc_core"/>
</dbReference>
<dbReference type="InterPro" id="IPR057938">
    <property type="entry name" value="TreTu_C"/>
</dbReference>
<dbReference type="Gene3D" id="2.180.10.10">
    <property type="entry name" value="RHS repeat-associated core"/>
    <property type="match status" value="1"/>
</dbReference>
<proteinExistence type="predicted"/>
<evidence type="ECO:0000256" key="1">
    <source>
        <dbReference type="ARBA" id="ARBA00022737"/>
    </source>
</evidence>
<dbReference type="NCBIfam" id="TIGR03696">
    <property type="entry name" value="Rhs_assc_core"/>
    <property type="match status" value="1"/>
</dbReference>
<dbReference type="PANTHER" id="PTHR32305:SF17">
    <property type="entry name" value="TRNA NUCLEASE WAPA"/>
    <property type="match status" value="1"/>
</dbReference>
<keyword evidence="6" id="KW-1185">Reference proteome</keyword>
<dbReference type="Pfam" id="PF24691">
    <property type="entry name" value="TreTu_C"/>
    <property type="match status" value="1"/>
</dbReference>
<reference evidence="5" key="2">
    <citation type="submission" date="2011-01" db="EMBL/GenBank/DDBJ databases">
        <title>The Non-contiguous Finished genome of Clostridium papyrosolvens.</title>
        <authorList>
            <person name="Lucas S."/>
            <person name="Copeland A."/>
            <person name="Lapidus A."/>
            <person name="Cheng J.-F."/>
            <person name="Goodwin L."/>
            <person name="Pitluck S."/>
            <person name="Misra M."/>
            <person name="Chertkov O."/>
            <person name="Detter J.C."/>
            <person name="Han C."/>
            <person name="Tapia R."/>
            <person name="Land M."/>
            <person name="Hauser L."/>
            <person name="Kyrpides N."/>
            <person name="Ivanova N."/>
            <person name="Pagani I."/>
            <person name="Mouttaki H."/>
            <person name="He Z."/>
            <person name="Zhou J."/>
            <person name="Hemme C.L."/>
            <person name="Woyke T."/>
        </authorList>
    </citation>
    <scope>NUCLEOTIDE SEQUENCE [LARGE SCALE GENOMIC DNA]</scope>
    <source>
        <strain evidence="5">DSM 2782</strain>
    </source>
</reference>
<dbReference type="STRING" id="588581.Cpap_0083"/>
<dbReference type="InterPro" id="IPR031325">
    <property type="entry name" value="RHS_repeat"/>
</dbReference>
<protein>
    <submittedName>
        <fullName evidence="5">YD repeat protein</fullName>
    </submittedName>
</protein>
<dbReference type="Proteomes" id="UP000003860">
    <property type="component" value="Unassembled WGS sequence"/>
</dbReference>
<dbReference type="InterPro" id="IPR006530">
    <property type="entry name" value="YD"/>
</dbReference>
<dbReference type="InterPro" id="IPR056823">
    <property type="entry name" value="TEN-like_YD-shell"/>
</dbReference>
<dbReference type="Pfam" id="PF05593">
    <property type="entry name" value="RHS_repeat"/>
    <property type="match status" value="1"/>
</dbReference>
<keyword evidence="1" id="KW-0677">Repeat</keyword>
<dbReference type="EMBL" id="ACXX02000022">
    <property type="protein sequence ID" value="EGD45690.1"/>
    <property type="molecule type" value="Genomic_DNA"/>
</dbReference>
<evidence type="ECO:0000256" key="2">
    <source>
        <dbReference type="SAM" id="MobiDB-lite"/>
    </source>
</evidence>
<dbReference type="InterPro" id="IPR050708">
    <property type="entry name" value="T6SS_VgrG/RHS"/>
</dbReference>
<feature type="domain" description="Teneurin-like YD-shell" evidence="4">
    <location>
        <begin position="179"/>
        <end position="430"/>
    </location>
</feature>
<evidence type="ECO:0000313" key="5">
    <source>
        <dbReference type="EMBL" id="EGD45690.1"/>
    </source>
</evidence>
<dbReference type="eggNOG" id="COG3209">
    <property type="taxonomic scope" value="Bacteria"/>
</dbReference>
<gene>
    <name evidence="5" type="ORF">Cpap_0083</name>
</gene>
<name>F1TIQ2_9FIRM</name>
<evidence type="ECO:0000259" key="4">
    <source>
        <dbReference type="Pfam" id="PF25023"/>
    </source>
</evidence>
<sequence>MTDKTGTTARTYDEENRVTTKKAPGFGTTTYTYDNSEGGGLYSETAEDFKHNLTKKVYDKVGRLYEVISGKKTTTYEYYGNGSRKTVTYSDGAKEEYTYYKDGLNKTLTNKKADGTVIDTYNYTYDEAHNQTTKTDRKGTTSYNYDSLNRLEKVTEPNGRTTGYTFDKAGNRLTETILAGKVSVTTTYTYNEQNRLVSTVKRSGAETITDTYRFDNNGNIVSKTAETVKPVATSVSGGFSLEKSGQSTTSNLTNYKFDVWNQLVKTTAGKKTATYSYNAEGYRVTKTENQRTTNYLYEADKVVLETDIEGNETARNIYGLNLLTRTAQNDTMNYMYNGHGDVTALVGENGAIQATYYYDAFGNITEQTGDVNNNITYAGYQYDKETDLYYLNARYYDSKTARFLSEDTYTGNTNDPLSLNLYTYCHNEPVMYVDPSGHWQESDKNLIQSARIAISQLTDIYVTTSDPEVKRACATQAAAIRNCSANIAKTPQYSEVGMLYGQQLKKDGYVSASDWLKISNTYKKESTQNAIIGLKMAENQYVPSNYKNQAVKFTMNTVTAGVKKSTTQTKPQANSSPSPRVTNNVKGTGNNEDVLKRMKEEINQKWENGKYEVAYDVAVDIEKYIQKAEVLYGIKIVDDSIIPVRKQIELAVIDYMRNGAVSREIASFGTPNLEQVALIGFMLGASAGSSSRSFITKDDFKGFNFSNQGTGKAVPEIQTSRVGQWMSKAEYEQFVKTGEIPRTNVLTKGKEGYIKQANPGDYYVEFNVDSSLLVTKNEELGWSLVKSKNDMYLKLAEKKGQTLPAPNGTNITHVTTK</sequence>
<dbReference type="AlphaFoldDB" id="F1TIQ2"/>